<name>N9YY48_9FIRM</name>
<proteinExistence type="predicted"/>
<organism evidence="1 2">
    <name type="scientific">Enterocloster bolteae 90B8</name>
    <dbReference type="NCBI Taxonomy" id="997897"/>
    <lineage>
        <taxon>Bacteria</taxon>
        <taxon>Bacillati</taxon>
        <taxon>Bacillota</taxon>
        <taxon>Clostridia</taxon>
        <taxon>Lachnospirales</taxon>
        <taxon>Lachnospiraceae</taxon>
        <taxon>Enterocloster</taxon>
    </lineage>
</organism>
<sequence>MQERTCKSIEKSLEFEKSGETLSVEICLENVSPLTSSETLESFLNTLYERAKQELKL</sequence>
<dbReference type="RefSeq" id="WP_002570558.1">
    <property type="nucleotide sequence ID" value="NZ_KB851139.1"/>
</dbReference>
<gene>
    <name evidence="1" type="ORF">HMPREF1097_05087</name>
</gene>
<reference evidence="1 2" key="1">
    <citation type="submission" date="2013-01" db="EMBL/GenBank/DDBJ databases">
        <title>The Genome Sequence of Clostridium bolteae 90B8.</title>
        <authorList>
            <consortium name="The Broad Institute Genome Sequencing Platform"/>
            <person name="Earl A."/>
            <person name="Ward D."/>
            <person name="Feldgarden M."/>
            <person name="Gevers D."/>
            <person name="Courvalin P."/>
            <person name="Lambert T."/>
            <person name="Walker B."/>
            <person name="Young S.K."/>
            <person name="Zeng Q."/>
            <person name="Gargeya S."/>
            <person name="Fitzgerald M."/>
            <person name="Haas B."/>
            <person name="Abouelleil A."/>
            <person name="Alvarado L."/>
            <person name="Arachchi H.M."/>
            <person name="Berlin A.M."/>
            <person name="Chapman S.B."/>
            <person name="Dewar J."/>
            <person name="Goldberg J."/>
            <person name="Griggs A."/>
            <person name="Gujja S."/>
            <person name="Hansen M."/>
            <person name="Howarth C."/>
            <person name="Imamovic A."/>
            <person name="Larimer J."/>
            <person name="McCowan C."/>
            <person name="Murphy C."/>
            <person name="Neiman D."/>
            <person name="Pearson M."/>
            <person name="Priest M."/>
            <person name="Roberts A."/>
            <person name="Saif S."/>
            <person name="Shea T."/>
            <person name="Sisk P."/>
            <person name="Sykes S."/>
            <person name="Wortman J."/>
            <person name="Nusbaum C."/>
            <person name="Birren B."/>
        </authorList>
    </citation>
    <scope>NUCLEOTIDE SEQUENCE [LARGE SCALE GENOMIC DNA]</scope>
    <source>
        <strain evidence="1 2">90B8</strain>
    </source>
</reference>
<comment type="caution">
    <text evidence="1">The sequence shown here is derived from an EMBL/GenBank/DDBJ whole genome shotgun (WGS) entry which is preliminary data.</text>
</comment>
<dbReference type="AlphaFoldDB" id="N9YY48"/>
<dbReference type="EMBL" id="AGYG01000032">
    <property type="protein sequence ID" value="ENZ32385.1"/>
    <property type="molecule type" value="Genomic_DNA"/>
</dbReference>
<accession>N9YY48</accession>
<protein>
    <submittedName>
        <fullName evidence="1">Uncharacterized protein</fullName>
    </submittedName>
</protein>
<evidence type="ECO:0000313" key="1">
    <source>
        <dbReference type="EMBL" id="ENZ32385.1"/>
    </source>
</evidence>
<evidence type="ECO:0000313" key="2">
    <source>
        <dbReference type="Proteomes" id="UP000013041"/>
    </source>
</evidence>
<dbReference type="HOGENOM" id="CLU_3006067_0_0_9"/>
<dbReference type="Proteomes" id="UP000013041">
    <property type="component" value="Unassembled WGS sequence"/>
</dbReference>